<feature type="compositionally biased region" description="Basic and acidic residues" evidence="3">
    <location>
        <begin position="447"/>
        <end position="461"/>
    </location>
</feature>
<evidence type="ECO:0000313" key="5">
    <source>
        <dbReference type="Proteomes" id="UP001470230"/>
    </source>
</evidence>
<protein>
    <submittedName>
        <fullName evidence="4">RCC1 domain-containing protein 1</fullName>
    </submittedName>
</protein>
<comment type="caution">
    <text evidence="4">The sequence shown here is derived from an EMBL/GenBank/DDBJ whole genome shotgun (WGS) entry which is preliminary data.</text>
</comment>
<sequence length="665" mass="73275">MLVAGHNIFKVLCAESNNNSVKNPPAISPPTESTLDIPSLLSYSVYDEHAILVFRDGRGFVVGNGVKGKVHRKKNSSIYEKITHLIIKDDEGNECNFLSTVCGTWYTFYLLQSHLGDKKFKLAFSYYNTPNELPLFLNLGERNPIALYGGHTTAAALCDDGSAFILTEGMFRTPNQIPPILVLPNNEKIISVGCMEELFIVLSESGKLYKYVLPLVMPQFPPLTEIEDLKGIRIVQLSATAAHCLAVADDGRVFGWGLNESGRIGVPNSKTSTKITTFTEVTALKDYKIRVALAGCYHSLFLTTKGRVLASGVNYDGELMLDSGPSNEDVLTPTKTIVHHGATFGMAGIFLSALFVNCNPPPNSPNYINKGHLPELPDPNFEVKLPKDVEFLEDEENEFSPSQVALGKVKSQPVVDNALNDSSATDLRSRSPGGNDNNNRKSSSSNRQEDNKSGADMRSDSLAHPPSTRRSNNNSNNSNRSSEAIQKKTGQSSEMKPLPSSSSSRASNHNQSEDVKKRAAPASKMSISTNNDTKKDSKSSTNAKKKQDSKNPSSERNQAKNLQPKSLLGSDWEEEKRESTSASKLSMSTTYGEYSEVAGLRQQIKEMKELLDSKDKEIYRLTMLNEALLDNDKSLQNNLEECWDNQQSKIDGIDMLISKKRKDTK</sequence>
<name>A0ABR2L8W7_9EUKA</name>
<feature type="compositionally biased region" description="Polar residues" evidence="3">
    <location>
        <begin position="550"/>
        <end position="564"/>
    </location>
</feature>
<dbReference type="EMBL" id="JAPFFF010000001">
    <property type="protein sequence ID" value="KAK8899177.1"/>
    <property type="molecule type" value="Genomic_DNA"/>
</dbReference>
<dbReference type="PROSITE" id="PS50012">
    <property type="entry name" value="RCC1_3"/>
    <property type="match status" value="1"/>
</dbReference>
<dbReference type="PANTHER" id="PTHR22870:SF408">
    <property type="entry name" value="OS09G0560450 PROTEIN"/>
    <property type="match status" value="1"/>
</dbReference>
<dbReference type="InterPro" id="IPR000408">
    <property type="entry name" value="Reg_chr_condens"/>
</dbReference>
<dbReference type="Proteomes" id="UP001470230">
    <property type="component" value="Unassembled WGS sequence"/>
</dbReference>
<feature type="compositionally biased region" description="Low complexity" evidence="3">
    <location>
        <begin position="468"/>
        <end position="482"/>
    </location>
</feature>
<reference evidence="4 5" key="1">
    <citation type="submission" date="2024-04" db="EMBL/GenBank/DDBJ databases">
        <title>Tritrichomonas musculus Genome.</title>
        <authorList>
            <person name="Alves-Ferreira E."/>
            <person name="Grigg M."/>
            <person name="Lorenzi H."/>
            <person name="Galac M."/>
        </authorList>
    </citation>
    <scope>NUCLEOTIDE SEQUENCE [LARGE SCALE GENOMIC DNA]</scope>
    <source>
        <strain evidence="4 5">EAF2021</strain>
    </source>
</reference>
<evidence type="ECO:0000313" key="4">
    <source>
        <dbReference type="EMBL" id="KAK8899177.1"/>
    </source>
</evidence>
<keyword evidence="1" id="KW-0677">Repeat</keyword>
<proteinExistence type="predicted"/>
<dbReference type="InterPro" id="IPR051210">
    <property type="entry name" value="Ub_ligase/GEF_domain"/>
</dbReference>
<evidence type="ECO:0000256" key="3">
    <source>
        <dbReference type="SAM" id="MobiDB-lite"/>
    </source>
</evidence>
<evidence type="ECO:0000256" key="2">
    <source>
        <dbReference type="PROSITE-ProRule" id="PRU00235"/>
    </source>
</evidence>
<dbReference type="SUPFAM" id="SSF50985">
    <property type="entry name" value="RCC1/BLIP-II"/>
    <property type="match status" value="1"/>
</dbReference>
<gene>
    <name evidence="4" type="ORF">M9Y10_001479</name>
</gene>
<feature type="repeat" description="RCC1" evidence="2">
    <location>
        <begin position="251"/>
        <end position="305"/>
    </location>
</feature>
<accession>A0ABR2L8W7</accession>
<organism evidence="4 5">
    <name type="scientific">Tritrichomonas musculus</name>
    <dbReference type="NCBI Taxonomy" id="1915356"/>
    <lineage>
        <taxon>Eukaryota</taxon>
        <taxon>Metamonada</taxon>
        <taxon>Parabasalia</taxon>
        <taxon>Tritrichomonadida</taxon>
        <taxon>Tritrichomonadidae</taxon>
        <taxon>Tritrichomonas</taxon>
    </lineage>
</organism>
<keyword evidence="5" id="KW-1185">Reference proteome</keyword>
<feature type="compositionally biased region" description="Low complexity" evidence="3">
    <location>
        <begin position="492"/>
        <end position="510"/>
    </location>
</feature>
<dbReference type="Gene3D" id="2.130.10.30">
    <property type="entry name" value="Regulator of chromosome condensation 1/beta-lactamase-inhibitor protein II"/>
    <property type="match status" value="2"/>
</dbReference>
<evidence type="ECO:0000256" key="1">
    <source>
        <dbReference type="ARBA" id="ARBA00022737"/>
    </source>
</evidence>
<feature type="compositionally biased region" description="Polar residues" evidence="3">
    <location>
        <begin position="419"/>
        <end position="436"/>
    </location>
</feature>
<dbReference type="PANTHER" id="PTHR22870">
    <property type="entry name" value="REGULATOR OF CHROMOSOME CONDENSATION"/>
    <property type="match status" value="1"/>
</dbReference>
<feature type="region of interest" description="Disordered" evidence="3">
    <location>
        <begin position="419"/>
        <end position="589"/>
    </location>
</feature>
<dbReference type="Pfam" id="PF13540">
    <property type="entry name" value="RCC1_2"/>
    <property type="match status" value="1"/>
</dbReference>
<dbReference type="InterPro" id="IPR009091">
    <property type="entry name" value="RCC1/BLIP-II"/>
</dbReference>
<feature type="compositionally biased region" description="Polar residues" evidence="3">
    <location>
        <begin position="580"/>
        <end position="589"/>
    </location>
</feature>